<comment type="subunit">
    <text evidence="5">Heterotrimer of A, B and C subunits.</text>
</comment>
<comment type="caution">
    <text evidence="7">The sequence shown here is derived from an EMBL/GenBank/DDBJ whole genome shotgun (WGS) entry which is preliminary data.</text>
</comment>
<keyword evidence="1 5" id="KW-0436">Ligase</keyword>
<dbReference type="STRING" id="1802424.A2480_04505"/>
<evidence type="ECO:0000259" key="6">
    <source>
        <dbReference type="Pfam" id="PF01425"/>
    </source>
</evidence>
<organism evidence="7 8">
    <name type="scientific">Candidatus Uhrbacteria bacterium RIFOXYC2_FULL_47_19</name>
    <dbReference type="NCBI Taxonomy" id="1802424"/>
    <lineage>
        <taxon>Bacteria</taxon>
        <taxon>Candidatus Uhriibacteriota</taxon>
    </lineage>
</organism>
<dbReference type="GO" id="GO:0006412">
    <property type="term" value="P:translation"/>
    <property type="evidence" value="ECO:0007669"/>
    <property type="project" value="UniProtKB-UniRule"/>
</dbReference>
<dbReference type="EC" id="6.3.5.7" evidence="5"/>
<proteinExistence type="inferred from homology"/>
<evidence type="ECO:0000256" key="3">
    <source>
        <dbReference type="ARBA" id="ARBA00022840"/>
    </source>
</evidence>
<dbReference type="Proteomes" id="UP000176988">
    <property type="component" value="Unassembled WGS sequence"/>
</dbReference>
<feature type="active site" description="Acyl-ester intermediate" evidence="5">
    <location>
        <position position="178"/>
    </location>
</feature>
<feature type="active site" description="Charge relay system" evidence="5">
    <location>
        <position position="154"/>
    </location>
</feature>
<feature type="active site" description="Charge relay system" evidence="5">
    <location>
        <position position="79"/>
    </location>
</feature>
<dbReference type="AlphaFoldDB" id="A0A1F7WEU3"/>
<evidence type="ECO:0000256" key="2">
    <source>
        <dbReference type="ARBA" id="ARBA00022741"/>
    </source>
</evidence>
<dbReference type="Gene3D" id="3.90.1300.10">
    <property type="entry name" value="Amidase signature (AS) domain"/>
    <property type="match status" value="1"/>
</dbReference>
<sequence>MQIRGNTLRKIINGLEAGDWSAKELVTAYANQAKEKQVVTHAFIDVHEEAALVAANESDQRRARGESRSRFDGVPIAIKDNLMVAGHRATAGSAILKDYIAPYDATVVKRLKQDGGIVLGKTNMDEFAMGSSTETSYHGPSKNPWDIERIPGGSSGGSVVAVAEGSAPAALGSDTGGSVRQPAALCGVVGLKPTYGRVSRYGLMAMASSLDQIGPVTRTVDDAALLLREIEGRDLNDSTSLEIKNEWRLPDSLSTSIKGLRIGLPKEYFVSGMEPGVETAVRATADRLTELGAELKEIELPHSKHALAVYYVLMPCEVSANLARYDGIRFGLRESGDSLEDTYCRSRGSGFGREVRRRIMIGTYALSSGYYDAYYLQAMKVRRLIANDFARAFSDVDCILTPTTPTVAWKLGEMSDDPLSMYLQDIYTVSVNVAGLPAITFPSGLSEGLPVGAQLIGRQFDEKTILGAAHTYEIAEGGFDRFLPPEIN</sequence>
<dbReference type="GO" id="GO:0016740">
    <property type="term" value="F:transferase activity"/>
    <property type="evidence" value="ECO:0007669"/>
    <property type="project" value="UniProtKB-KW"/>
</dbReference>
<comment type="similarity">
    <text evidence="5">Belongs to the amidase family. GatA subfamily.</text>
</comment>
<dbReference type="EMBL" id="MGFG01000029">
    <property type="protein sequence ID" value="OGM00575.1"/>
    <property type="molecule type" value="Genomic_DNA"/>
</dbReference>
<accession>A0A1F7WEU3</accession>
<dbReference type="PANTHER" id="PTHR11895">
    <property type="entry name" value="TRANSAMIDASE"/>
    <property type="match status" value="1"/>
</dbReference>
<keyword evidence="7" id="KW-0808">Transferase</keyword>
<comment type="catalytic activity">
    <reaction evidence="5">
        <text>L-glutamyl-tRNA(Gln) + L-glutamine + ATP + H2O = L-glutaminyl-tRNA(Gln) + L-glutamate + ADP + phosphate + H(+)</text>
        <dbReference type="Rhea" id="RHEA:17521"/>
        <dbReference type="Rhea" id="RHEA-COMP:9681"/>
        <dbReference type="Rhea" id="RHEA-COMP:9684"/>
        <dbReference type="ChEBI" id="CHEBI:15377"/>
        <dbReference type="ChEBI" id="CHEBI:15378"/>
        <dbReference type="ChEBI" id="CHEBI:29985"/>
        <dbReference type="ChEBI" id="CHEBI:30616"/>
        <dbReference type="ChEBI" id="CHEBI:43474"/>
        <dbReference type="ChEBI" id="CHEBI:58359"/>
        <dbReference type="ChEBI" id="CHEBI:78520"/>
        <dbReference type="ChEBI" id="CHEBI:78521"/>
        <dbReference type="ChEBI" id="CHEBI:456216"/>
        <dbReference type="EC" id="6.3.5.7"/>
    </reaction>
</comment>
<dbReference type="HAMAP" id="MF_00120">
    <property type="entry name" value="GatA"/>
    <property type="match status" value="1"/>
</dbReference>
<dbReference type="SUPFAM" id="SSF75304">
    <property type="entry name" value="Amidase signature (AS) enzymes"/>
    <property type="match status" value="1"/>
</dbReference>
<gene>
    <name evidence="5 7" type="primary">gatA</name>
    <name evidence="7" type="ORF">A2480_04505</name>
</gene>
<dbReference type="Pfam" id="PF01425">
    <property type="entry name" value="Amidase"/>
    <property type="match status" value="1"/>
</dbReference>
<evidence type="ECO:0000313" key="8">
    <source>
        <dbReference type="Proteomes" id="UP000176988"/>
    </source>
</evidence>
<dbReference type="InterPro" id="IPR000120">
    <property type="entry name" value="Amidase"/>
</dbReference>
<protein>
    <recommendedName>
        <fullName evidence="5">Glutamyl-tRNA(Gln) amidotransferase subunit A</fullName>
        <shortName evidence="5">Glu-ADT subunit A</shortName>
        <ecNumber evidence="5">6.3.5.7</ecNumber>
    </recommendedName>
</protein>
<reference evidence="7 8" key="1">
    <citation type="journal article" date="2016" name="Nat. Commun.">
        <title>Thousands of microbial genomes shed light on interconnected biogeochemical processes in an aquifer system.</title>
        <authorList>
            <person name="Anantharaman K."/>
            <person name="Brown C.T."/>
            <person name="Hug L.A."/>
            <person name="Sharon I."/>
            <person name="Castelle C.J."/>
            <person name="Probst A.J."/>
            <person name="Thomas B.C."/>
            <person name="Singh A."/>
            <person name="Wilkins M.J."/>
            <person name="Karaoz U."/>
            <person name="Brodie E.L."/>
            <person name="Williams K.H."/>
            <person name="Hubbard S.S."/>
            <person name="Banfield J.F."/>
        </authorList>
    </citation>
    <scope>NUCLEOTIDE SEQUENCE [LARGE SCALE GENOMIC DNA]</scope>
</reference>
<dbReference type="GO" id="GO:0050567">
    <property type="term" value="F:glutaminyl-tRNA synthase (glutamine-hydrolyzing) activity"/>
    <property type="evidence" value="ECO:0007669"/>
    <property type="project" value="UniProtKB-UniRule"/>
</dbReference>
<dbReference type="InterPro" id="IPR023631">
    <property type="entry name" value="Amidase_dom"/>
</dbReference>
<dbReference type="InterPro" id="IPR036928">
    <property type="entry name" value="AS_sf"/>
</dbReference>
<evidence type="ECO:0000313" key="7">
    <source>
        <dbReference type="EMBL" id="OGM00575.1"/>
    </source>
</evidence>
<name>A0A1F7WEU3_9BACT</name>
<keyword evidence="4 5" id="KW-0648">Protein biosynthesis</keyword>
<dbReference type="PANTHER" id="PTHR11895:SF151">
    <property type="entry name" value="GLUTAMYL-TRNA(GLN) AMIDOTRANSFERASE SUBUNIT A"/>
    <property type="match status" value="1"/>
</dbReference>
<dbReference type="InterPro" id="IPR004412">
    <property type="entry name" value="GatA"/>
</dbReference>
<evidence type="ECO:0000256" key="5">
    <source>
        <dbReference type="HAMAP-Rule" id="MF_00120"/>
    </source>
</evidence>
<evidence type="ECO:0000256" key="1">
    <source>
        <dbReference type="ARBA" id="ARBA00022598"/>
    </source>
</evidence>
<comment type="function">
    <text evidence="5">Allows the formation of correctly charged Gln-tRNA(Gln) through the transamidation of misacylated Glu-tRNA(Gln) in organisms which lack glutaminyl-tRNA synthetase. The reaction takes place in the presence of glutamine and ATP through an activated gamma-phospho-Glu-tRNA(Gln).</text>
</comment>
<dbReference type="GO" id="GO:0030956">
    <property type="term" value="C:glutamyl-tRNA(Gln) amidotransferase complex"/>
    <property type="evidence" value="ECO:0007669"/>
    <property type="project" value="InterPro"/>
</dbReference>
<keyword evidence="2 5" id="KW-0547">Nucleotide-binding</keyword>
<evidence type="ECO:0000256" key="4">
    <source>
        <dbReference type="ARBA" id="ARBA00022917"/>
    </source>
</evidence>
<dbReference type="GO" id="GO:0005524">
    <property type="term" value="F:ATP binding"/>
    <property type="evidence" value="ECO:0007669"/>
    <property type="project" value="UniProtKB-KW"/>
</dbReference>
<dbReference type="NCBIfam" id="TIGR00132">
    <property type="entry name" value="gatA"/>
    <property type="match status" value="1"/>
</dbReference>
<keyword evidence="3 5" id="KW-0067">ATP-binding</keyword>
<feature type="domain" description="Amidase" evidence="6">
    <location>
        <begin position="24"/>
        <end position="466"/>
    </location>
</feature>